<dbReference type="RefSeq" id="WP_154476928.1">
    <property type="nucleotide sequence ID" value="NZ_JAQYBV010000103.1"/>
</dbReference>
<dbReference type="GO" id="GO:0005694">
    <property type="term" value="C:chromosome"/>
    <property type="evidence" value="ECO:0007669"/>
    <property type="project" value="TreeGrafter"/>
</dbReference>
<reference evidence="2 3" key="1">
    <citation type="submission" date="2019-08" db="EMBL/GenBank/DDBJ databases">
        <title>In-depth cultivation of the pig gut microbiome towards novel bacterial diversity and tailored functional studies.</title>
        <authorList>
            <person name="Wylensek D."/>
            <person name="Hitch T.C.A."/>
            <person name="Clavel T."/>
        </authorList>
    </citation>
    <scope>NUCLEOTIDE SEQUENCE [LARGE SCALE GENOMIC DNA]</scope>
    <source>
        <strain evidence="2 3">68-1-5</strain>
    </source>
</reference>
<evidence type="ECO:0000313" key="2">
    <source>
        <dbReference type="EMBL" id="MSR93754.1"/>
    </source>
</evidence>
<feature type="domain" description="ParB-like N-terminal" evidence="1">
    <location>
        <begin position="40"/>
        <end position="129"/>
    </location>
</feature>
<dbReference type="PANTHER" id="PTHR33375:SF1">
    <property type="entry name" value="CHROMOSOME-PARTITIONING PROTEIN PARB-RELATED"/>
    <property type="match status" value="1"/>
</dbReference>
<dbReference type="InterPro" id="IPR050336">
    <property type="entry name" value="Chromosome_partition/occlusion"/>
</dbReference>
<sequence>MGKFNLSKIRGTEGLLNEDGGMKAGLGLLNDVSRGDMDLLYLDRRQIEKNKRNFYKIGEIESLAQSIADVGLKQPLEVKPIEGNKFELLSGERRLTAIDLLIEKGIWQKVIPCVVTVLDKIDLPLDEEEKEMYSIITTNREQRDYTDGEIARELQELRRIYKKLKDQGVERLKKADGSEVELKGKREREVLSETLGISTGKVAQFDKVEHQGSPALMDVMLEDKISSNTAAQVADMPVEVQEDFLQKMQAQKKIEGKDLKKYQEEQKGLLSSEKEHATLQKREVEVPEGYCYLDGENWKQDTEGIRKQVRIGMLLQEEQYFQYLNVIRQLEELIKNGESVIGSTKENHHNL</sequence>
<keyword evidence="3" id="KW-1185">Reference proteome</keyword>
<evidence type="ECO:0000259" key="1">
    <source>
        <dbReference type="SMART" id="SM00470"/>
    </source>
</evidence>
<dbReference type="InterPro" id="IPR036086">
    <property type="entry name" value="ParB/Sulfiredoxin_sf"/>
</dbReference>
<dbReference type="SUPFAM" id="SSF110849">
    <property type="entry name" value="ParB/Sulfiredoxin"/>
    <property type="match status" value="1"/>
</dbReference>
<dbReference type="AlphaFoldDB" id="A0A6N7USR4"/>
<organism evidence="2 3">
    <name type="scientific">Suipraeoptans intestinalis</name>
    <dbReference type="NCBI Taxonomy" id="2606628"/>
    <lineage>
        <taxon>Bacteria</taxon>
        <taxon>Bacillati</taxon>
        <taxon>Bacillota</taxon>
        <taxon>Clostridia</taxon>
        <taxon>Lachnospirales</taxon>
        <taxon>Lachnospiraceae</taxon>
        <taxon>Suipraeoptans</taxon>
    </lineage>
</organism>
<comment type="caution">
    <text evidence="2">The sequence shown here is derived from an EMBL/GenBank/DDBJ whole genome shotgun (WGS) entry which is preliminary data.</text>
</comment>
<dbReference type="Gene3D" id="3.90.1530.30">
    <property type="match status" value="1"/>
</dbReference>
<dbReference type="InterPro" id="IPR003115">
    <property type="entry name" value="ParB_N"/>
</dbReference>
<gene>
    <name evidence="2" type="ORF">FYJ34_05625</name>
</gene>
<dbReference type="EMBL" id="VULY01000018">
    <property type="protein sequence ID" value="MSR93754.1"/>
    <property type="molecule type" value="Genomic_DNA"/>
</dbReference>
<proteinExistence type="predicted"/>
<dbReference type="GO" id="GO:0007059">
    <property type="term" value="P:chromosome segregation"/>
    <property type="evidence" value="ECO:0007669"/>
    <property type="project" value="TreeGrafter"/>
</dbReference>
<protein>
    <recommendedName>
        <fullName evidence="1">ParB-like N-terminal domain-containing protein</fullName>
    </recommendedName>
</protein>
<dbReference type="SMART" id="SM00470">
    <property type="entry name" value="ParB"/>
    <property type="match status" value="1"/>
</dbReference>
<dbReference type="PANTHER" id="PTHR33375">
    <property type="entry name" value="CHROMOSOME-PARTITIONING PROTEIN PARB-RELATED"/>
    <property type="match status" value="1"/>
</dbReference>
<name>A0A6N7USR4_9FIRM</name>
<dbReference type="Pfam" id="PF02195">
    <property type="entry name" value="ParB_N"/>
    <property type="match status" value="1"/>
</dbReference>
<evidence type="ECO:0000313" key="3">
    <source>
        <dbReference type="Proteomes" id="UP000434409"/>
    </source>
</evidence>
<dbReference type="Proteomes" id="UP000434409">
    <property type="component" value="Unassembled WGS sequence"/>
</dbReference>
<accession>A0A6N7USR4</accession>